<protein>
    <recommendedName>
        <fullName evidence="4">Retrotransposon gag domain-containing protein</fullName>
    </recommendedName>
</protein>
<accession>A0AAV9VST9</accession>
<feature type="compositionally biased region" description="Polar residues" evidence="1">
    <location>
        <begin position="55"/>
        <end position="66"/>
    </location>
</feature>
<sequence length="250" mass="27905">MLKAANLYGLVTLNPSELEPQATITTFKPAYVEEPARAVTRANAPPEPFAKSFRRTQSQSTKSGRSAQEKPTCATAPAIWEAIQNTYGPSANHGIASNLYFQFNNLQMEKEDSIQQWIGRLRTIQEQLEGTPYTINDKIFRDKLLHGTQTKYEITTKPIWTQLVRQPETETQDIIDQLLQVDTRLHPNSNLSNTLANTAVSEANLTLTGHRPTQTHSEVEDVEEDSEVEAEAEAEGAEVIATNLTEHNTT</sequence>
<dbReference type="AlphaFoldDB" id="A0AAV9VST9"/>
<name>A0AAV9VST9_9PEZI</name>
<organism evidence="2 3">
    <name type="scientific">Arthrobotrys musiformis</name>
    <dbReference type="NCBI Taxonomy" id="47236"/>
    <lineage>
        <taxon>Eukaryota</taxon>
        <taxon>Fungi</taxon>
        <taxon>Dikarya</taxon>
        <taxon>Ascomycota</taxon>
        <taxon>Pezizomycotina</taxon>
        <taxon>Orbiliomycetes</taxon>
        <taxon>Orbiliales</taxon>
        <taxon>Orbiliaceae</taxon>
        <taxon>Arthrobotrys</taxon>
    </lineage>
</organism>
<comment type="caution">
    <text evidence="2">The sequence shown here is derived from an EMBL/GenBank/DDBJ whole genome shotgun (WGS) entry which is preliminary data.</text>
</comment>
<evidence type="ECO:0008006" key="4">
    <source>
        <dbReference type="Google" id="ProtNLM"/>
    </source>
</evidence>
<evidence type="ECO:0000256" key="1">
    <source>
        <dbReference type="SAM" id="MobiDB-lite"/>
    </source>
</evidence>
<dbReference type="EMBL" id="JAVHJL010000012">
    <property type="protein sequence ID" value="KAK6495883.1"/>
    <property type="molecule type" value="Genomic_DNA"/>
</dbReference>
<reference evidence="2 3" key="1">
    <citation type="submission" date="2023-08" db="EMBL/GenBank/DDBJ databases">
        <authorList>
            <person name="Palmer J.M."/>
        </authorList>
    </citation>
    <scope>NUCLEOTIDE SEQUENCE [LARGE SCALE GENOMIC DNA]</scope>
    <source>
        <strain evidence="2 3">TWF481</strain>
    </source>
</reference>
<proteinExistence type="predicted"/>
<feature type="region of interest" description="Disordered" evidence="1">
    <location>
        <begin position="41"/>
        <end position="72"/>
    </location>
</feature>
<evidence type="ECO:0000313" key="2">
    <source>
        <dbReference type="EMBL" id="KAK6495883.1"/>
    </source>
</evidence>
<gene>
    <name evidence="2" type="ORF">TWF481_002928</name>
</gene>
<dbReference type="Proteomes" id="UP001370758">
    <property type="component" value="Unassembled WGS sequence"/>
</dbReference>
<evidence type="ECO:0000313" key="3">
    <source>
        <dbReference type="Proteomes" id="UP001370758"/>
    </source>
</evidence>
<keyword evidence="3" id="KW-1185">Reference proteome</keyword>
<dbReference type="Pfam" id="PF14223">
    <property type="entry name" value="Retrotran_gag_2"/>
    <property type="match status" value="1"/>
</dbReference>